<comment type="caution">
    <text evidence="2">The sequence shown here is derived from an EMBL/GenBank/DDBJ whole genome shotgun (WGS) entry which is preliminary data.</text>
</comment>
<feature type="compositionally biased region" description="Polar residues" evidence="1">
    <location>
        <begin position="74"/>
        <end position="86"/>
    </location>
</feature>
<sequence>MDRAAVSCLGRGAISGRVGQGRHVCEDWVRLQSVCRAEKGLWGLEGSIMICYGLTSCAWIVAQKDRDQHRVGDTSPQGPRTGSRNQPENEEKKNQFIKNGE</sequence>
<evidence type="ECO:0000256" key="1">
    <source>
        <dbReference type="SAM" id="MobiDB-lite"/>
    </source>
</evidence>
<accession>A0A1Y2HEH9</accession>
<evidence type="ECO:0000313" key="3">
    <source>
        <dbReference type="Proteomes" id="UP000193411"/>
    </source>
</evidence>
<organism evidence="2 3">
    <name type="scientific">Catenaria anguillulae PL171</name>
    <dbReference type="NCBI Taxonomy" id="765915"/>
    <lineage>
        <taxon>Eukaryota</taxon>
        <taxon>Fungi</taxon>
        <taxon>Fungi incertae sedis</taxon>
        <taxon>Blastocladiomycota</taxon>
        <taxon>Blastocladiomycetes</taxon>
        <taxon>Blastocladiales</taxon>
        <taxon>Catenariaceae</taxon>
        <taxon>Catenaria</taxon>
    </lineage>
</organism>
<reference evidence="2 3" key="1">
    <citation type="submission" date="2016-07" db="EMBL/GenBank/DDBJ databases">
        <title>Pervasive Adenine N6-methylation of Active Genes in Fungi.</title>
        <authorList>
            <consortium name="DOE Joint Genome Institute"/>
            <person name="Mondo S.J."/>
            <person name="Dannebaum R.O."/>
            <person name="Kuo R.C."/>
            <person name="Labutti K."/>
            <person name="Haridas S."/>
            <person name="Kuo A."/>
            <person name="Salamov A."/>
            <person name="Ahrendt S.R."/>
            <person name="Lipzen A."/>
            <person name="Sullivan W."/>
            <person name="Andreopoulos W.B."/>
            <person name="Clum A."/>
            <person name="Lindquist E."/>
            <person name="Daum C."/>
            <person name="Ramamoorthy G.K."/>
            <person name="Gryganskyi A."/>
            <person name="Culley D."/>
            <person name="Magnuson J.K."/>
            <person name="James T.Y."/>
            <person name="O'Malley M.A."/>
            <person name="Stajich J.E."/>
            <person name="Spatafora J.W."/>
            <person name="Visel A."/>
            <person name="Grigoriev I.V."/>
        </authorList>
    </citation>
    <scope>NUCLEOTIDE SEQUENCE [LARGE SCALE GENOMIC DNA]</scope>
    <source>
        <strain evidence="2 3">PL171</strain>
    </source>
</reference>
<feature type="compositionally biased region" description="Basic and acidic residues" evidence="1">
    <location>
        <begin position="87"/>
        <end position="101"/>
    </location>
</feature>
<dbReference type="Proteomes" id="UP000193411">
    <property type="component" value="Unassembled WGS sequence"/>
</dbReference>
<protein>
    <submittedName>
        <fullName evidence="2">Uncharacterized protein</fullName>
    </submittedName>
</protein>
<feature type="region of interest" description="Disordered" evidence="1">
    <location>
        <begin position="68"/>
        <end position="101"/>
    </location>
</feature>
<dbReference type="AlphaFoldDB" id="A0A1Y2HEH9"/>
<evidence type="ECO:0000313" key="2">
    <source>
        <dbReference type="EMBL" id="ORZ32103.1"/>
    </source>
</evidence>
<name>A0A1Y2HEH9_9FUNG</name>
<proteinExistence type="predicted"/>
<gene>
    <name evidence="2" type="ORF">BCR44DRAFT_1255072</name>
</gene>
<keyword evidence="3" id="KW-1185">Reference proteome</keyword>
<dbReference type="EMBL" id="MCFL01000051">
    <property type="protein sequence ID" value="ORZ32103.1"/>
    <property type="molecule type" value="Genomic_DNA"/>
</dbReference>